<organism evidence="1 2">
    <name type="scientific">Pseudoalteromonas rubra</name>
    <dbReference type="NCBI Taxonomy" id="43658"/>
    <lineage>
        <taxon>Bacteria</taxon>
        <taxon>Pseudomonadati</taxon>
        <taxon>Pseudomonadota</taxon>
        <taxon>Gammaproteobacteria</taxon>
        <taxon>Alteromonadales</taxon>
        <taxon>Pseudoalteromonadaceae</taxon>
        <taxon>Pseudoalteromonas</taxon>
    </lineage>
</organism>
<proteinExistence type="predicted"/>
<gene>
    <name evidence="1" type="ORF">AC626_12670</name>
</gene>
<comment type="caution">
    <text evidence="1">The sequence shown here is derived from an EMBL/GenBank/DDBJ whole genome shotgun (WGS) entry which is preliminary data.</text>
</comment>
<dbReference type="Proteomes" id="UP000036850">
    <property type="component" value="Unassembled WGS sequence"/>
</dbReference>
<evidence type="ECO:0000313" key="2">
    <source>
        <dbReference type="Proteomes" id="UP000036850"/>
    </source>
</evidence>
<sequence>MNSLFHFYGTYLAGLALNIEPKSARRLAKYAGQGVLQRMPQVTLNWHCDSAYITPVQTGCADNDIDSFGPAYCKLAFSHLPAFGEYEQVVRDSALSFGEAGLSSPMPGRLAEMKPQLNRLPTFLLCQPDSRFSRRMLNDVIFKSRYHNEVRRMSEALFGCRLYVYQSTWPLSHWPSLCQSWLATCYALECWQHNKPLKLTGNDWQMHRNARVRAIYRRLCALYSQMIKTPNCISRERLWTSLLGEYTMPELADKGRSASRETAFLEQARRYGQITKSGRIRALSQFKESYWYKFNLAAAYHCNWLSRQLYHRGFTQFDTGNTLALLCVPLILSELSSGR</sequence>
<dbReference type="AlphaFoldDB" id="A0A0L0ERW6"/>
<evidence type="ECO:0000313" key="1">
    <source>
        <dbReference type="EMBL" id="KNC67159.1"/>
    </source>
</evidence>
<dbReference type="OrthoDB" id="6291054at2"/>
<dbReference type="EMBL" id="LFZX01000090">
    <property type="protein sequence ID" value="KNC67159.1"/>
    <property type="molecule type" value="Genomic_DNA"/>
</dbReference>
<accession>A0A0L0ERW6</accession>
<dbReference type="PATRIC" id="fig|43658.6.peg.644"/>
<protein>
    <submittedName>
        <fullName evidence="1">Uncharacterized protein</fullName>
    </submittedName>
</protein>
<reference evidence="2" key="1">
    <citation type="submission" date="2015-07" db="EMBL/GenBank/DDBJ databases">
        <title>Draft genome sequence of a Pseudoalteromonas rubra strain, OCN096, isolated from Kaneohe Bay, Oahu, Hawaii.</title>
        <authorList>
            <person name="Beurmann S."/>
            <person name="Ushijima B."/>
            <person name="Belcaid M."/>
            <person name="Callahan S.M."/>
            <person name="Aeby G.S."/>
        </authorList>
    </citation>
    <scope>NUCLEOTIDE SEQUENCE [LARGE SCALE GENOMIC DNA]</scope>
    <source>
        <strain evidence="2">OCN096</strain>
    </source>
</reference>
<name>A0A0L0ERW6_9GAMM</name>